<name>A0A7V9YYZ8_9BACL</name>
<protein>
    <recommendedName>
        <fullName evidence="3">Transposase</fullName>
    </recommendedName>
</protein>
<proteinExistence type="predicted"/>
<accession>A0A7V9YYZ8</accession>
<keyword evidence="2" id="KW-1185">Reference proteome</keyword>
<sequence>MKELGIQANIRRKRKDFGKKEAYVVSDNHLNREFLAKKTNEKWVKDIMYLSMEYDDMYQPLKIYITMRLPLIKSVIERMSSSASTPFS</sequence>
<reference evidence="1 2" key="1">
    <citation type="submission" date="2020-07" db="EMBL/GenBank/DDBJ databases">
        <title>Genomic Encyclopedia of Type Strains, Phase IV (KMG-IV): sequencing the most valuable type-strain genomes for metagenomic binning, comparative biology and taxonomic classification.</title>
        <authorList>
            <person name="Goeker M."/>
        </authorList>
    </citation>
    <scope>NUCLEOTIDE SEQUENCE [LARGE SCALE GENOMIC DNA]</scope>
    <source>
        <strain evidence="1 2">DSM 25220</strain>
    </source>
</reference>
<gene>
    <name evidence="1" type="ORF">HNQ85_001324</name>
</gene>
<evidence type="ECO:0000313" key="2">
    <source>
        <dbReference type="Proteomes" id="UP000580891"/>
    </source>
</evidence>
<evidence type="ECO:0000313" key="1">
    <source>
        <dbReference type="EMBL" id="MBA2871054.1"/>
    </source>
</evidence>
<evidence type="ECO:0008006" key="3">
    <source>
        <dbReference type="Google" id="ProtNLM"/>
    </source>
</evidence>
<comment type="caution">
    <text evidence="1">The sequence shown here is derived from an EMBL/GenBank/DDBJ whole genome shotgun (WGS) entry which is preliminary data.</text>
</comment>
<dbReference type="EMBL" id="JACDUU010000002">
    <property type="protein sequence ID" value="MBA2871054.1"/>
    <property type="molecule type" value="Genomic_DNA"/>
</dbReference>
<dbReference type="AlphaFoldDB" id="A0A7V9YYZ8"/>
<organism evidence="1 2">
    <name type="scientific">[Anoxybacillus] calidus</name>
    <dbReference type="NCBI Taxonomy" id="575178"/>
    <lineage>
        <taxon>Bacteria</taxon>
        <taxon>Bacillati</taxon>
        <taxon>Bacillota</taxon>
        <taxon>Bacilli</taxon>
        <taxon>Bacillales</taxon>
        <taxon>Anoxybacillaceae</taxon>
        <taxon>Paranoxybacillus</taxon>
    </lineage>
</organism>
<dbReference type="Proteomes" id="UP000580891">
    <property type="component" value="Unassembled WGS sequence"/>
</dbReference>